<dbReference type="AlphaFoldDB" id="A0A4Q0XNK1"/>
<proteinExistence type="predicted"/>
<dbReference type="Proteomes" id="UP000289792">
    <property type="component" value="Unassembled WGS sequence"/>
</dbReference>
<dbReference type="OrthoDB" id="1115230at2"/>
<evidence type="ECO:0000313" key="2">
    <source>
        <dbReference type="Proteomes" id="UP000289792"/>
    </source>
</evidence>
<accession>A0A4Q0XNK1</accession>
<keyword evidence="2" id="KW-1185">Reference proteome</keyword>
<sequence>MKTIYAIAFSLILFTSCNKGKDQRIIPGSNGNINNLLVVVDNLLWDDSVGETIRDVVAASIPLLSPEEPVFSLNQMPPMVFEGFATKNRIILKIEKGGEAGVVIKNDVYARPQTVAVVSGKTDKEINDQLQINGDKIIAAFKKEELKENQRRIRISLMDDGALQESLGVKLNFQTAYRIAKQEKDFFWIRKDIPTGTMDIMIYEVPLNAIKKGDSTIIDIIRMRDSIGEVHIPGPVEGSYMITEDAYTPYLYETTVDGKPTFETRGIWDVKNAFMSGPFINYAIEDKANSRFVVIEGYVFSPSVEKRNNIFELEAIIKSIRIK</sequence>
<organism evidence="1 2">
    <name type="scientific">Gelidibacter gilvus</name>
    <dbReference type="NCBI Taxonomy" id="59602"/>
    <lineage>
        <taxon>Bacteria</taxon>
        <taxon>Pseudomonadati</taxon>
        <taxon>Bacteroidota</taxon>
        <taxon>Flavobacteriia</taxon>
        <taxon>Flavobacteriales</taxon>
        <taxon>Flavobacteriaceae</taxon>
        <taxon>Gelidibacter</taxon>
    </lineage>
</organism>
<comment type="caution">
    <text evidence="1">The sequence shown here is derived from an EMBL/GenBank/DDBJ whole genome shotgun (WGS) entry which is preliminary data.</text>
</comment>
<name>A0A4Q0XNK1_9FLAO</name>
<reference evidence="1 2" key="1">
    <citation type="submission" date="2019-01" db="EMBL/GenBank/DDBJ databases">
        <title>Genome sequence of the Antarctic species Gelidibacter gilvus ACAM 158(T).</title>
        <authorList>
            <person name="Bowman J.P."/>
        </authorList>
    </citation>
    <scope>NUCLEOTIDE SEQUENCE [LARGE SCALE GENOMIC DNA]</scope>
    <source>
        <strain evidence="1 2">IC158</strain>
    </source>
</reference>
<dbReference type="RefSeq" id="WP_129015568.1">
    <property type="nucleotide sequence ID" value="NZ_SDDZ01000001.1"/>
</dbReference>
<dbReference type="Pfam" id="PF16125">
    <property type="entry name" value="DUF4837"/>
    <property type="match status" value="1"/>
</dbReference>
<dbReference type="EMBL" id="SDDZ01000001">
    <property type="protein sequence ID" value="RXJ52433.1"/>
    <property type="molecule type" value="Genomic_DNA"/>
</dbReference>
<gene>
    <name evidence="1" type="ORF">ESZ48_01675</name>
</gene>
<dbReference type="InterPro" id="IPR032286">
    <property type="entry name" value="DUF4837"/>
</dbReference>
<dbReference type="PROSITE" id="PS51257">
    <property type="entry name" value="PROKAR_LIPOPROTEIN"/>
    <property type="match status" value="1"/>
</dbReference>
<evidence type="ECO:0000313" key="1">
    <source>
        <dbReference type="EMBL" id="RXJ52433.1"/>
    </source>
</evidence>
<protein>
    <submittedName>
        <fullName evidence="1">DUF4837 family protein</fullName>
    </submittedName>
</protein>